<dbReference type="Gene3D" id="1.10.8.10">
    <property type="entry name" value="DNA helicase RuvA subunit, C-terminal domain"/>
    <property type="match status" value="1"/>
</dbReference>
<dbReference type="InterPro" id="IPR007848">
    <property type="entry name" value="Small_mtfrase_dom"/>
</dbReference>
<dbReference type="EC" id="2.1.1.297" evidence="1"/>
<dbReference type="InterPro" id="IPR004556">
    <property type="entry name" value="HemK-like"/>
</dbReference>
<evidence type="ECO:0000259" key="6">
    <source>
        <dbReference type="Pfam" id="PF05175"/>
    </source>
</evidence>
<evidence type="ECO:0000256" key="5">
    <source>
        <dbReference type="ARBA" id="ARBA00048391"/>
    </source>
</evidence>
<dbReference type="Gene3D" id="3.40.50.150">
    <property type="entry name" value="Vaccinia Virus protein VP39"/>
    <property type="match status" value="1"/>
</dbReference>
<dbReference type="GO" id="GO:0003676">
    <property type="term" value="F:nucleic acid binding"/>
    <property type="evidence" value="ECO:0007669"/>
    <property type="project" value="InterPro"/>
</dbReference>
<evidence type="ECO:0000256" key="3">
    <source>
        <dbReference type="ARBA" id="ARBA00022679"/>
    </source>
</evidence>
<dbReference type="Pfam" id="PF17827">
    <property type="entry name" value="PrmC_N"/>
    <property type="match status" value="1"/>
</dbReference>
<dbReference type="PROSITE" id="PS00092">
    <property type="entry name" value="N6_MTASE"/>
    <property type="match status" value="1"/>
</dbReference>
<dbReference type="SUPFAM" id="SSF53335">
    <property type="entry name" value="S-adenosyl-L-methionine-dependent methyltransferases"/>
    <property type="match status" value="1"/>
</dbReference>
<dbReference type="CDD" id="cd02440">
    <property type="entry name" value="AdoMet_MTases"/>
    <property type="match status" value="1"/>
</dbReference>
<protein>
    <recommendedName>
        <fullName evidence="1">peptide chain release factor N(5)-glutamine methyltransferase</fullName>
        <ecNumber evidence="1">2.1.1.297</ecNumber>
    </recommendedName>
</protein>
<gene>
    <name evidence="8" type="primary">prmC</name>
    <name evidence="8" type="ORF">ANPL_04155</name>
</gene>
<dbReference type="EMBL" id="CP046391">
    <property type="protein sequence ID" value="QJC27877.1"/>
    <property type="molecule type" value="Genomic_DNA"/>
</dbReference>
<proteinExistence type="predicted"/>
<evidence type="ECO:0000256" key="2">
    <source>
        <dbReference type="ARBA" id="ARBA00022603"/>
    </source>
</evidence>
<dbReference type="GO" id="GO:0032259">
    <property type="term" value="P:methylation"/>
    <property type="evidence" value="ECO:0007669"/>
    <property type="project" value="UniProtKB-KW"/>
</dbReference>
<feature type="domain" description="Methyltransferase small" evidence="6">
    <location>
        <begin position="136"/>
        <end position="213"/>
    </location>
</feature>
<evidence type="ECO:0000259" key="7">
    <source>
        <dbReference type="Pfam" id="PF17827"/>
    </source>
</evidence>
<dbReference type="InterPro" id="IPR029063">
    <property type="entry name" value="SAM-dependent_MTases_sf"/>
</dbReference>
<dbReference type="PANTHER" id="PTHR18895:SF74">
    <property type="entry name" value="MTRF1L RELEASE FACTOR GLUTAMINE METHYLTRANSFERASE"/>
    <property type="match status" value="1"/>
</dbReference>
<evidence type="ECO:0000256" key="1">
    <source>
        <dbReference type="ARBA" id="ARBA00012771"/>
    </source>
</evidence>
<dbReference type="Pfam" id="PF05175">
    <property type="entry name" value="MTS"/>
    <property type="match status" value="1"/>
</dbReference>
<dbReference type="InterPro" id="IPR019874">
    <property type="entry name" value="RF_methyltr_PrmC"/>
</dbReference>
<dbReference type="InterPro" id="IPR002052">
    <property type="entry name" value="DNA_methylase_N6_adenine_CS"/>
</dbReference>
<keyword evidence="3 8" id="KW-0808">Transferase</keyword>
<dbReference type="GO" id="GO:0102559">
    <property type="term" value="F:peptide chain release factor N(5)-glutamine methyltransferase activity"/>
    <property type="evidence" value="ECO:0007669"/>
    <property type="project" value="UniProtKB-EC"/>
</dbReference>
<accession>A0A858PZ87</accession>
<feature type="domain" description="Release factor glutamine methyltransferase N-terminal" evidence="7">
    <location>
        <begin position="26"/>
        <end position="94"/>
    </location>
</feature>
<keyword evidence="2 8" id="KW-0489">Methyltransferase</keyword>
<dbReference type="InterPro" id="IPR040758">
    <property type="entry name" value="PrmC_N"/>
</dbReference>
<sequence length="300" mass="33379">MCVCTIGSCCYEGLVCAMGSTKLAVLLEEATSILGRVGAGTPILDATLIAGHVFSLSNIEIITNPDLVVREAKAKEFFEAIARRIAGVPVSHILHKREFWSMDFRVCSDVLDPRQDTETVISTAIDLYTNPGCRITIADLGTGTGCIIIALLSHYKNAVGVAYEKSARAYRVALQNLQKYDMARRVRLCRASWERCRGKFDLIVSNPPYIKRSKLAGLQPEVRCHEPIQALDGGVRGMEQYLQIFQVINRCLKRDGRAILEIGEDQKKIRTEALQWGLGFCGYVKDLAGRNRCVILKKQR</sequence>
<organism evidence="8 9">
    <name type="scientific">Anaplasma platys</name>
    <dbReference type="NCBI Taxonomy" id="949"/>
    <lineage>
        <taxon>Bacteria</taxon>
        <taxon>Pseudomonadati</taxon>
        <taxon>Pseudomonadota</taxon>
        <taxon>Alphaproteobacteria</taxon>
        <taxon>Rickettsiales</taxon>
        <taxon>Anaplasmataceae</taxon>
        <taxon>Anaplasma</taxon>
    </lineage>
</organism>
<dbReference type="Proteomes" id="UP000500930">
    <property type="component" value="Chromosome"/>
</dbReference>
<dbReference type="KEGG" id="aplt:ANPL_04155"/>
<dbReference type="NCBIfam" id="TIGR03534">
    <property type="entry name" value="RF_mod_PrmC"/>
    <property type="match status" value="1"/>
</dbReference>
<evidence type="ECO:0000256" key="4">
    <source>
        <dbReference type="ARBA" id="ARBA00022691"/>
    </source>
</evidence>
<keyword evidence="4" id="KW-0949">S-adenosyl-L-methionine</keyword>
<dbReference type="NCBIfam" id="TIGR00536">
    <property type="entry name" value="hemK_fam"/>
    <property type="match status" value="1"/>
</dbReference>
<dbReference type="PANTHER" id="PTHR18895">
    <property type="entry name" value="HEMK METHYLTRANSFERASE"/>
    <property type="match status" value="1"/>
</dbReference>
<dbReference type="AlphaFoldDB" id="A0A858PZ87"/>
<comment type="catalytic activity">
    <reaction evidence="5">
        <text>L-glutaminyl-[peptide chain release factor] + S-adenosyl-L-methionine = N(5)-methyl-L-glutaminyl-[peptide chain release factor] + S-adenosyl-L-homocysteine + H(+)</text>
        <dbReference type="Rhea" id="RHEA:42896"/>
        <dbReference type="Rhea" id="RHEA-COMP:10271"/>
        <dbReference type="Rhea" id="RHEA-COMP:10272"/>
        <dbReference type="ChEBI" id="CHEBI:15378"/>
        <dbReference type="ChEBI" id="CHEBI:30011"/>
        <dbReference type="ChEBI" id="CHEBI:57856"/>
        <dbReference type="ChEBI" id="CHEBI:59789"/>
        <dbReference type="ChEBI" id="CHEBI:61891"/>
        <dbReference type="EC" id="2.1.1.297"/>
    </reaction>
</comment>
<reference evidence="8 9" key="1">
    <citation type="journal article" date="2020" name="Pathogens">
        <title>First Whole Genome Sequence of Anaplasma platys, an Obligate Intracellular Rickettsial Pathogen of Dogs.</title>
        <authorList>
            <person name="Llanes A."/>
            <person name="Rajeev S."/>
        </authorList>
    </citation>
    <scope>NUCLEOTIDE SEQUENCE [LARGE SCALE GENOMIC DNA]</scope>
    <source>
        <strain evidence="8 9">S3</strain>
    </source>
</reference>
<name>A0A858PZ87_9RICK</name>
<keyword evidence="9" id="KW-1185">Reference proteome</keyword>
<evidence type="ECO:0000313" key="8">
    <source>
        <dbReference type="EMBL" id="QJC27877.1"/>
    </source>
</evidence>
<evidence type="ECO:0000313" key="9">
    <source>
        <dbReference type="Proteomes" id="UP000500930"/>
    </source>
</evidence>
<dbReference type="InterPro" id="IPR050320">
    <property type="entry name" value="N5-glutamine_MTase"/>
</dbReference>